<comment type="caution">
    <text evidence="9">Lacks conserved residue(s) required for the propagation of feature annotation.</text>
</comment>
<dbReference type="GO" id="GO:0043952">
    <property type="term" value="P:protein transport by the Sec complex"/>
    <property type="evidence" value="ECO:0007669"/>
    <property type="project" value="UniProtKB-UniRule"/>
</dbReference>
<gene>
    <name evidence="9" type="primary">secD</name>
    <name evidence="14" type="ordered locus">Mpe_A0277</name>
</gene>
<feature type="transmembrane region" description="Helical" evidence="9">
    <location>
        <begin position="571"/>
        <end position="595"/>
    </location>
</feature>
<keyword evidence="7 9" id="KW-0811">Translocation</keyword>
<keyword evidence="5 9" id="KW-0653">Protein transport</keyword>
<evidence type="ECO:0000256" key="1">
    <source>
        <dbReference type="ARBA" id="ARBA00004651"/>
    </source>
</evidence>
<keyword evidence="2 9" id="KW-0813">Transport</keyword>
<organism evidence="14 15">
    <name type="scientific">Methylibium petroleiphilum (strain ATCC BAA-1232 / LMG 22953 / PM1)</name>
    <dbReference type="NCBI Taxonomy" id="420662"/>
    <lineage>
        <taxon>Bacteria</taxon>
        <taxon>Pseudomonadati</taxon>
        <taxon>Pseudomonadota</taxon>
        <taxon>Betaproteobacteria</taxon>
        <taxon>Burkholderiales</taxon>
        <taxon>Sphaerotilaceae</taxon>
        <taxon>Methylibium</taxon>
    </lineage>
</organism>
<evidence type="ECO:0000256" key="7">
    <source>
        <dbReference type="ARBA" id="ARBA00023010"/>
    </source>
</evidence>
<evidence type="ECO:0000259" key="11">
    <source>
        <dbReference type="Pfam" id="PF13721"/>
    </source>
</evidence>
<feature type="domain" description="SecDF P1 head subdomain" evidence="13">
    <location>
        <begin position="317"/>
        <end position="426"/>
    </location>
</feature>
<protein>
    <recommendedName>
        <fullName evidence="9">Protein translocase subunit SecD</fullName>
    </recommendedName>
</protein>
<feature type="domain" description="Protein translocase subunit SecDF P1" evidence="12">
    <location>
        <begin position="234"/>
        <end position="293"/>
    </location>
</feature>
<evidence type="ECO:0000313" key="14">
    <source>
        <dbReference type="EMBL" id="ABM93239.1"/>
    </source>
</evidence>
<comment type="subunit">
    <text evidence="9">Forms a complex with SecF. Part of the essential Sec protein translocation apparatus which comprises SecA, SecYEG and auxiliary proteins SecDF-YajC and YidC.</text>
</comment>
<keyword evidence="8 9" id="KW-0472">Membrane</keyword>
<feature type="transmembrane region" description="Helical" evidence="9">
    <location>
        <begin position="452"/>
        <end position="469"/>
    </location>
</feature>
<feature type="transmembrane region" description="Helical" evidence="9">
    <location>
        <begin position="476"/>
        <end position="494"/>
    </location>
</feature>
<dbReference type="GO" id="GO:0015450">
    <property type="term" value="F:protein-transporting ATPase activity"/>
    <property type="evidence" value="ECO:0007669"/>
    <property type="project" value="InterPro"/>
</dbReference>
<dbReference type="Pfam" id="PF21760">
    <property type="entry name" value="SecD_1st"/>
    <property type="match status" value="1"/>
</dbReference>
<dbReference type="PANTHER" id="PTHR30081">
    <property type="entry name" value="PROTEIN-EXPORT MEMBRANE PROTEIN SEC"/>
    <property type="match status" value="1"/>
</dbReference>
<dbReference type="KEGG" id="mpt:Mpe_A0277"/>
<evidence type="ECO:0000256" key="5">
    <source>
        <dbReference type="ARBA" id="ARBA00022927"/>
    </source>
</evidence>
<dbReference type="NCBIfam" id="TIGR01129">
    <property type="entry name" value="secD"/>
    <property type="match status" value="1"/>
</dbReference>
<evidence type="ECO:0000256" key="2">
    <source>
        <dbReference type="ARBA" id="ARBA00022448"/>
    </source>
</evidence>
<proteinExistence type="inferred from homology"/>
<dbReference type="GO" id="GO:0065002">
    <property type="term" value="P:intracellular protein transmembrane transport"/>
    <property type="evidence" value="ECO:0007669"/>
    <property type="project" value="UniProtKB-UniRule"/>
</dbReference>
<dbReference type="Pfam" id="PF13721">
    <property type="entry name" value="SecD-TM1"/>
    <property type="match status" value="1"/>
</dbReference>
<dbReference type="AlphaFoldDB" id="A2SCF0"/>
<dbReference type="Gene3D" id="3.30.1360.200">
    <property type="match status" value="1"/>
</dbReference>
<dbReference type="HAMAP" id="MF_01463_B">
    <property type="entry name" value="SecD_B"/>
    <property type="match status" value="1"/>
</dbReference>
<dbReference type="Proteomes" id="UP000000366">
    <property type="component" value="Chromosome"/>
</dbReference>
<dbReference type="InterPro" id="IPR055344">
    <property type="entry name" value="SecD_SecF_C_bact"/>
</dbReference>
<dbReference type="InterPro" id="IPR022813">
    <property type="entry name" value="SecD/SecF_arch_bac"/>
</dbReference>
<comment type="function">
    <text evidence="9">Part of the Sec protein translocase complex. Interacts with the SecYEG preprotein conducting channel. SecDF uses the proton motive force (PMF) to complete protein translocation after the ATP-dependent function of SecA.</text>
</comment>
<dbReference type="Gene3D" id="3.30.70.3400">
    <property type="match status" value="2"/>
</dbReference>
<evidence type="ECO:0000259" key="10">
    <source>
        <dbReference type="Pfam" id="PF02355"/>
    </source>
</evidence>
<dbReference type="FunFam" id="3.30.70.3400:FF:000003">
    <property type="entry name" value="Preprotein translocase subunit SecD"/>
    <property type="match status" value="1"/>
</dbReference>
<dbReference type="Gene3D" id="1.20.1640.10">
    <property type="entry name" value="Multidrug efflux transporter AcrB transmembrane domain"/>
    <property type="match status" value="1"/>
</dbReference>
<reference evidence="14 15" key="1">
    <citation type="journal article" date="2007" name="J. Bacteriol.">
        <title>Whole-genome analysis of the methyl tert-butyl ether-degrading beta-proteobacterium Methylibium petroleiphilum PM1.</title>
        <authorList>
            <person name="Kane S.R."/>
            <person name="Chakicherla A.Y."/>
            <person name="Chain P.S.G."/>
            <person name="Schmidt R."/>
            <person name="Shin M.W."/>
            <person name="Legler T.C."/>
            <person name="Scow K.M."/>
            <person name="Larimer F.W."/>
            <person name="Lucas S.M."/>
            <person name="Richardson P.M."/>
            <person name="Hristova K.R."/>
        </authorList>
    </citation>
    <scope>NUCLEOTIDE SEQUENCE [LARGE SCALE GENOMIC DNA]</scope>
    <source>
        <strain evidence="15">ATCC BAA-1232 / LMG 22953 / PM1</strain>
    </source>
</reference>
<keyword evidence="4 9" id="KW-0812">Transmembrane</keyword>
<keyword evidence="15" id="KW-1185">Reference proteome</keyword>
<dbReference type="InterPro" id="IPR054384">
    <property type="entry name" value="SecDF_P1_head"/>
</dbReference>
<dbReference type="PANTHER" id="PTHR30081:SF1">
    <property type="entry name" value="PROTEIN TRANSLOCASE SUBUNIT SECD"/>
    <property type="match status" value="1"/>
</dbReference>
<dbReference type="InterPro" id="IPR048634">
    <property type="entry name" value="SecD_SecF_C"/>
</dbReference>
<evidence type="ECO:0000259" key="12">
    <source>
        <dbReference type="Pfam" id="PF21760"/>
    </source>
</evidence>
<name>A2SCF0_METPP</name>
<evidence type="ECO:0000313" key="15">
    <source>
        <dbReference type="Proteomes" id="UP000000366"/>
    </source>
</evidence>
<dbReference type="Pfam" id="PF22599">
    <property type="entry name" value="SecDF_P1_head"/>
    <property type="match status" value="1"/>
</dbReference>
<dbReference type="STRING" id="420662.Mpe_A0277"/>
<dbReference type="eggNOG" id="COG0342">
    <property type="taxonomic scope" value="Bacteria"/>
</dbReference>
<dbReference type="SUPFAM" id="SSF82866">
    <property type="entry name" value="Multidrug efflux transporter AcrB transmembrane domain"/>
    <property type="match status" value="1"/>
</dbReference>
<dbReference type="GO" id="GO:0006605">
    <property type="term" value="P:protein targeting"/>
    <property type="evidence" value="ECO:0007669"/>
    <property type="project" value="UniProtKB-UniRule"/>
</dbReference>
<evidence type="ECO:0000256" key="3">
    <source>
        <dbReference type="ARBA" id="ARBA00022475"/>
    </source>
</evidence>
<comment type="similarity">
    <text evidence="9">Belongs to the SecD/SecF family. SecD subfamily.</text>
</comment>
<feature type="domain" description="SecD export protein N-terminal TM" evidence="11">
    <location>
        <begin position="1"/>
        <end position="108"/>
    </location>
</feature>
<dbReference type="FunFam" id="1.20.1640.10:FF:000004">
    <property type="entry name" value="Protein translocase subunit SecD"/>
    <property type="match status" value="1"/>
</dbReference>
<evidence type="ECO:0000256" key="6">
    <source>
        <dbReference type="ARBA" id="ARBA00022989"/>
    </source>
</evidence>
<dbReference type="Pfam" id="PF02355">
    <property type="entry name" value="SecD_SecF_C"/>
    <property type="match status" value="1"/>
</dbReference>
<comment type="subcellular location">
    <subcellularLocation>
        <location evidence="9">Cell inner membrane</location>
        <topology evidence="9">Multi-pass membrane protein</topology>
    </subcellularLocation>
    <subcellularLocation>
        <location evidence="1">Cell membrane</location>
        <topology evidence="1">Multi-pass membrane protein</topology>
    </subcellularLocation>
</comment>
<dbReference type="InterPro" id="IPR005791">
    <property type="entry name" value="SecD"/>
</dbReference>
<dbReference type="Pfam" id="PF07549">
    <property type="entry name" value="Sec_GG"/>
    <property type="match status" value="1"/>
</dbReference>
<dbReference type="InterPro" id="IPR022646">
    <property type="entry name" value="SecD/SecF_CS"/>
</dbReference>
<dbReference type="InterPro" id="IPR027398">
    <property type="entry name" value="SecD-TM"/>
</dbReference>
<dbReference type="GO" id="GO:0005886">
    <property type="term" value="C:plasma membrane"/>
    <property type="evidence" value="ECO:0007669"/>
    <property type="project" value="UniProtKB-SubCell"/>
</dbReference>
<dbReference type="NCBIfam" id="TIGR00916">
    <property type="entry name" value="2A0604s01"/>
    <property type="match status" value="1"/>
</dbReference>
<keyword evidence="6 9" id="KW-1133">Transmembrane helix</keyword>
<dbReference type="InterPro" id="IPR048631">
    <property type="entry name" value="SecD_1st"/>
</dbReference>
<keyword evidence="3 9" id="KW-1003">Cell membrane</keyword>
<feature type="domain" description="Protein export membrane protein SecD/SecF C-terminal" evidence="10">
    <location>
        <begin position="428"/>
        <end position="598"/>
    </location>
</feature>
<evidence type="ECO:0000256" key="4">
    <source>
        <dbReference type="ARBA" id="ARBA00022692"/>
    </source>
</evidence>
<evidence type="ECO:0000259" key="13">
    <source>
        <dbReference type="Pfam" id="PF22599"/>
    </source>
</evidence>
<evidence type="ECO:0000256" key="9">
    <source>
        <dbReference type="HAMAP-Rule" id="MF_01463"/>
    </source>
</evidence>
<sequence length="626" mass="66888">MNRYPWWKYAILAIALLVGLVYTLPNFFGEAPAVQVSSGKATLKVDATVVPRVEQALQAAGLQADFVQLDGASIKARFRDTDAQIKAKDAIAKALNPDPADPGYIVALNLLSRSPTWLRSLHALPMYLGLDLRGGVHFLMQVDMKAALTKRADVLTGDIRSLLRDKSIRHAGIAREGNTVTIAFRDAATRTAARAVLTEPLPDLQWSEAARDSEFTLTGSLKAEAARRVQDQAIKQNITTLHNRINELGVAEPVIQQQGADRVVVQLPGVQDTAKAKDIIGRTATLELRMVDDSAEAAAAATGSGPVPFGAERYVERGGAALIVKRQVILTGDSLTDAQPGFDGQTQEPAVHLTVDAKGARIMRDVSRDNVGKRMAILLFEKGKGEVVTAPVIRGELGSRFQISGRMTTQEASDTALLLRAGSLAAPMEIVEERTIGPSLGAENIDKGFNSVIYGFAAIAAFMCAYYLLFGVFSTIALAVNLLLLVAVLSMLQATLTLPGIAAIALTLGMAIDANVLINERVREELRAGASPQAAIHTGYERAWATIFDSNITTLIAGVALLAFGSGPVRGFAVVHCLGILTSMFSAVLFSRGLVNLWYGRRKKLKGVSIGQVWRPDGAVPPAAQA</sequence>
<dbReference type="RefSeq" id="WP_011827878.1">
    <property type="nucleotide sequence ID" value="NC_008825.1"/>
</dbReference>
<dbReference type="EMBL" id="CP000555">
    <property type="protein sequence ID" value="ABM93239.1"/>
    <property type="molecule type" value="Genomic_DNA"/>
</dbReference>
<accession>A2SCF0</accession>
<dbReference type="HOGENOM" id="CLU_007894_4_3_4"/>
<keyword evidence="9" id="KW-0997">Cell inner membrane</keyword>
<evidence type="ECO:0000256" key="8">
    <source>
        <dbReference type="ARBA" id="ARBA00023136"/>
    </source>
</evidence>